<gene>
    <name evidence="2" type="ORF">DL897_17680</name>
</gene>
<dbReference type="AlphaFoldDB" id="A0A364K0F8"/>
<dbReference type="OrthoDB" id="2623173at2"/>
<organism evidence="2 3">
    <name type="scientific">Thermoflavimicrobium daqui</name>
    <dbReference type="NCBI Taxonomy" id="2137476"/>
    <lineage>
        <taxon>Bacteria</taxon>
        <taxon>Bacillati</taxon>
        <taxon>Bacillota</taxon>
        <taxon>Bacilli</taxon>
        <taxon>Bacillales</taxon>
        <taxon>Thermoactinomycetaceae</taxon>
        <taxon>Thermoflavimicrobium</taxon>
    </lineage>
</organism>
<sequence>MSDKLLEQILSELKSLNQRMTNVENNMVTKTEFNELKEDVDGLKQDVKGLKEDANVLKEDVQEIKQDLALLAKQQHDDVIQLLKKMDNDITDIKSRTRSIENIQEQQHRVIDLLSSRSIQHEAELKRIK</sequence>
<dbReference type="Proteomes" id="UP000251213">
    <property type="component" value="Unassembled WGS sequence"/>
</dbReference>
<accession>A0A364K0F8</accession>
<comment type="caution">
    <text evidence="2">The sequence shown here is derived from an EMBL/GenBank/DDBJ whole genome shotgun (WGS) entry which is preliminary data.</text>
</comment>
<keyword evidence="3" id="KW-1185">Reference proteome</keyword>
<dbReference type="Gene3D" id="1.20.5.190">
    <property type="match status" value="1"/>
</dbReference>
<dbReference type="RefSeq" id="WP_113660436.1">
    <property type="nucleotide sequence ID" value="NZ_KZ845686.1"/>
</dbReference>
<proteinExistence type="predicted"/>
<evidence type="ECO:0000313" key="2">
    <source>
        <dbReference type="EMBL" id="RAL20829.1"/>
    </source>
</evidence>
<reference evidence="2 3" key="2">
    <citation type="submission" date="2018-06" db="EMBL/GenBank/DDBJ databases">
        <authorList>
            <person name="Zhirakovskaya E."/>
        </authorList>
    </citation>
    <scope>NUCLEOTIDE SEQUENCE [LARGE SCALE GENOMIC DNA]</scope>
    <source>
        <strain evidence="2 3">FBKL4.011</strain>
    </source>
</reference>
<reference evidence="2 3" key="1">
    <citation type="submission" date="2018-06" db="EMBL/GenBank/DDBJ databases">
        <title>Thermoflavimicrobium daqus sp. nov., a thermophilic microbe isolated from Moutai-flavour Daqu.</title>
        <authorList>
            <person name="Wang X."/>
            <person name="Zhou H."/>
        </authorList>
    </citation>
    <scope>NUCLEOTIDE SEQUENCE [LARGE SCALE GENOMIC DNA]</scope>
    <source>
        <strain evidence="2 3">FBKL4.011</strain>
    </source>
</reference>
<protein>
    <submittedName>
        <fullName evidence="2">Uncharacterized protein</fullName>
    </submittedName>
</protein>
<dbReference type="EMBL" id="QJKK01000024">
    <property type="protein sequence ID" value="RAL20829.1"/>
    <property type="molecule type" value="Genomic_DNA"/>
</dbReference>
<evidence type="ECO:0000256" key="1">
    <source>
        <dbReference type="SAM" id="Coils"/>
    </source>
</evidence>
<keyword evidence="1" id="KW-0175">Coiled coil</keyword>
<feature type="coiled-coil region" evidence="1">
    <location>
        <begin position="6"/>
        <end position="74"/>
    </location>
</feature>
<evidence type="ECO:0000313" key="3">
    <source>
        <dbReference type="Proteomes" id="UP000251213"/>
    </source>
</evidence>
<name>A0A364K0F8_9BACL</name>